<dbReference type="SUPFAM" id="SSF55136">
    <property type="entry name" value="Probable bacterial effector-binding domain"/>
    <property type="match status" value="1"/>
</dbReference>
<dbReference type="Gene3D" id="3.20.80.10">
    <property type="entry name" value="Regulatory factor, effector binding domain"/>
    <property type="match status" value="1"/>
</dbReference>
<proteinExistence type="inferred from homology"/>
<dbReference type="InterPro" id="IPR011256">
    <property type="entry name" value="Reg_factor_effector_dom_sf"/>
</dbReference>
<keyword evidence="3" id="KW-1133">Transmembrane helix</keyword>
<evidence type="ECO:0000256" key="2">
    <source>
        <dbReference type="SAM" id="MobiDB-lite"/>
    </source>
</evidence>
<evidence type="ECO:0000256" key="3">
    <source>
        <dbReference type="SAM" id="Phobius"/>
    </source>
</evidence>
<dbReference type="AlphaFoldDB" id="K1QNM2"/>
<feature type="region of interest" description="Disordered" evidence="2">
    <location>
        <begin position="179"/>
        <end position="221"/>
    </location>
</feature>
<name>K1QNM2_MAGGI</name>
<evidence type="ECO:0000313" key="4">
    <source>
        <dbReference type="EMBL" id="EKC30450.1"/>
    </source>
</evidence>
<comment type="similarity">
    <text evidence="1">Belongs to the HEBP family.</text>
</comment>
<accession>K1QNM2</accession>
<dbReference type="HOGENOM" id="CLU_1251711_0_0_1"/>
<keyword evidence="3" id="KW-0472">Membrane</keyword>
<dbReference type="PANTHER" id="PTHR11220">
    <property type="entry name" value="HEME-BINDING PROTEIN-RELATED"/>
    <property type="match status" value="1"/>
</dbReference>
<organism evidence="4">
    <name type="scientific">Magallana gigas</name>
    <name type="common">Pacific oyster</name>
    <name type="synonym">Crassostrea gigas</name>
    <dbReference type="NCBI Taxonomy" id="29159"/>
    <lineage>
        <taxon>Eukaryota</taxon>
        <taxon>Metazoa</taxon>
        <taxon>Spiralia</taxon>
        <taxon>Lophotrochozoa</taxon>
        <taxon>Mollusca</taxon>
        <taxon>Bivalvia</taxon>
        <taxon>Autobranchia</taxon>
        <taxon>Pteriomorphia</taxon>
        <taxon>Ostreida</taxon>
        <taxon>Ostreoidea</taxon>
        <taxon>Ostreidae</taxon>
        <taxon>Magallana</taxon>
    </lineage>
</organism>
<sequence>MKELTVTSLFIIVSLSSTFANVLKYVPIAKSGKWPPKFCNKLDCPRYTVLETHKEYELRQYSASSWMSTNTAGVDYSKASSTNFMRLFRYISGTNADREVTSRSCIIAISLLSILLGLTWFTVAVFVLYNRRYRNVHQNSKHGEERTQIETQNMTQHYDDVQGTDVYELEAQNMTQHYDDVQGTVDEGNYTDLKEGKTVAEGDYTELGQRDPETPYQELKE</sequence>
<gene>
    <name evidence="4" type="ORF">CGI_10010077</name>
</gene>
<reference evidence="4" key="1">
    <citation type="journal article" date="2012" name="Nature">
        <title>The oyster genome reveals stress adaptation and complexity of shell formation.</title>
        <authorList>
            <person name="Zhang G."/>
            <person name="Fang X."/>
            <person name="Guo X."/>
            <person name="Li L."/>
            <person name="Luo R."/>
            <person name="Xu F."/>
            <person name="Yang P."/>
            <person name="Zhang L."/>
            <person name="Wang X."/>
            <person name="Qi H."/>
            <person name="Xiong Z."/>
            <person name="Que H."/>
            <person name="Xie Y."/>
            <person name="Holland P.W."/>
            <person name="Paps J."/>
            <person name="Zhu Y."/>
            <person name="Wu F."/>
            <person name="Chen Y."/>
            <person name="Wang J."/>
            <person name="Peng C."/>
            <person name="Meng J."/>
            <person name="Yang L."/>
            <person name="Liu J."/>
            <person name="Wen B."/>
            <person name="Zhang N."/>
            <person name="Huang Z."/>
            <person name="Zhu Q."/>
            <person name="Feng Y."/>
            <person name="Mount A."/>
            <person name="Hedgecock D."/>
            <person name="Xu Z."/>
            <person name="Liu Y."/>
            <person name="Domazet-Loso T."/>
            <person name="Du Y."/>
            <person name="Sun X."/>
            <person name="Zhang S."/>
            <person name="Liu B."/>
            <person name="Cheng P."/>
            <person name="Jiang X."/>
            <person name="Li J."/>
            <person name="Fan D."/>
            <person name="Wang W."/>
            <person name="Fu W."/>
            <person name="Wang T."/>
            <person name="Wang B."/>
            <person name="Zhang J."/>
            <person name="Peng Z."/>
            <person name="Li Y."/>
            <person name="Li N."/>
            <person name="Wang J."/>
            <person name="Chen M."/>
            <person name="He Y."/>
            <person name="Tan F."/>
            <person name="Song X."/>
            <person name="Zheng Q."/>
            <person name="Huang R."/>
            <person name="Yang H."/>
            <person name="Du X."/>
            <person name="Chen L."/>
            <person name="Yang M."/>
            <person name="Gaffney P.M."/>
            <person name="Wang S."/>
            <person name="Luo L."/>
            <person name="She Z."/>
            <person name="Ming Y."/>
            <person name="Huang W."/>
            <person name="Zhang S."/>
            <person name="Huang B."/>
            <person name="Zhang Y."/>
            <person name="Qu T."/>
            <person name="Ni P."/>
            <person name="Miao G."/>
            <person name="Wang J."/>
            <person name="Wang Q."/>
            <person name="Steinberg C.E."/>
            <person name="Wang H."/>
            <person name="Li N."/>
            <person name="Qian L."/>
            <person name="Zhang G."/>
            <person name="Li Y."/>
            <person name="Yang H."/>
            <person name="Liu X."/>
            <person name="Wang J."/>
            <person name="Yin Y."/>
            <person name="Wang J."/>
        </authorList>
    </citation>
    <scope>NUCLEOTIDE SEQUENCE [LARGE SCALE GENOMIC DNA]</scope>
    <source>
        <strain evidence="4">05x7-T-G4-1.051#20</strain>
    </source>
</reference>
<protein>
    <submittedName>
        <fullName evidence="4">Uncharacterized protein</fullName>
    </submittedName>
</protein>
<evidence type="ECO:0000256" key="1">
    <source>
        <dbReference type="ARBA" id="ARBA00009817"/>
    </source>
</evidence>
<dbReference type="InterPro" id="IPR006917">
    <property type="entry name" value="SOUL_heme-bd"/>
</dbReference>
<feature type="compositionally biased region" description="Basic and acidic residues" evidence="2">
    <location>
        <begin position="208"/>
        <end position="221"/>
    </location>
</feature>
<dbReference type="InParanoid" id="K1QNM2"/>
<dbReference type="PANTHER" id="PTHR11220:SF1">
    <property type="entry name" value="HEME-BINDING PROTEIN 2"/>
    <property type="match status" value="1"/>
</dbReference>
<keyword evidence="3" id="KW-0812">Transmembrane</keyword>
<dbReference type="EMBL" id="JH817030">
    <property type="protein sequence ID" value="EKC30450.1"/>
    <property type="molecule type" value="Genomic_DNA"/>
</dbReference>
<dbReference type="Pfam" id="PF04832">
    <property type="entry name" value="SOUL"/>
    <property type="match status" value="1"/>
</dbReference>
<feature type="transmembrane region" description="Helical" evidence="3">
    <location>
        <begin position="106"/>
        <end position="129"/>
    </location>
</feature>